<dbReference type="EMBL" id="FMWG01000007">
    <property type="protein sequence ID" value="SCZ67640.1"/>
    <property type="molecule type" value="Genomic_DNA"/>
</dbReference>
<keyword evidence="3" id="KW-0812">Transmembrane</keyword>
<keyword evidence="5" id="KW-0808">Transferase</keyword>
<name>A0A1G5R1G2_9RHOB</name>
<proteinExistence type="inferred from homology"/>
<sequence>MSKIWKATKGVEIGFLMCWGGITNTLNYIKFNKKRAFDVVVSALLLPTLISTIIIVWVLNFKLNPGPMFYVQKRMGKDIKPIYVFKLRSMSPTTQTTRNSTDPLELDRITPLGAILRKTRLDELPQILNVLRGEMSLIGPRPDAWEHALYFCEALDDYKKRHAVTPGISGLAQVRVGYAEDMDAVKEKVKADLEYIEHASFALDLRLVWETIRTVILCRGT</sequence>
<dbReference type="Proteomes" id="UP000198767">
    <property type="component" value="Unassembled WGS sequence"/>
</dbReference>
<evidence type="ECO:0000256" key="3">
    <source>
        <dbReference type="SAM" id="Phobius"/>
    </source>
</evidence>
<reference evidence="5 6" key="1">
    <citation type="submission" date="2016-10" db="EMBL/GenBank/DDBJ databases">
        <authorList>
            <person name="de Groot N.N."/>
        </authorList>
    </citation>
    <scope>NUCLEOTIDE SEQUENCE [LARGE SCALE GENOMIC DNA]</scope>
    <source>
        <strain evidence="5 6">U95</strain>
    </source>
</reference>
<dbReference type="Pfam" id="PF02397">
    <property type="entry name" value="Bac_transf"/>
    <property type="match status" value="1"/>
</dbReference>
<comment type="similarity">
    <text evidence="1">Belongs to the bacterial sugar transferase family.</text>
</comment>
<evidence type="ECO:0000313" key="6">
    <source>
        <dbReference type="Proteomes" id="UP000198767"/>
    </source>
</evidence>
<dbReference type="GO" id="GO:0016780">
    <property type="term" value="F:phosphotransferase activity, for other substituted phosphate groups"/>
    <property type="evidence" value="ECO:0007669"/>
    <property type="project" value="TreeGrafter"/>
</dbReference>
<gene>
    <name evidence="5" type="ORF">SAMN04488118_10789</name>
</gene>
<dbReference type="RefSeq" id="WP_232716471.1">
    <property type="nucleotide sequence ID" value="NZ_CANMPF010000007.1"/>
</dbReference>
<dbReference type="PANTHER" id="PTHR30576:SF0">
    <property type="entry name" value="UNDECAPRENYL-PHOSPHATE N-ACETYLGALACTOSAMINYL 1-PHOSPHATE TRANSFERASE-RELATED"/>
    <property type="match status" value="1"/>
</dbReference>
<keyword evidence="2" id="KW-0270">Exopolysaccharide synthesis</keyword>
<dbReference type="PANTHER" id="PTHR30576">
    <property type="entry name" value="COLANIC BIOSYNTHESIS UDP-GLUCOSE LIPID CARRIER TRANSFERASE"/>
    <property type="match status" value="1"/>
</dbReference>
<evidence type="ECO:0000313" key="5">
    <source>
        <dbReference type="EMBL" id="SCZ67640.1"/>
    </source>
</evidence>
<keyword evidence="3" id="KW-1133">Transmembrane helix</keyword>
<keyword evidence="3" id="KW-0472">Membrane</keyword>
<organism evidence="5 6">
    <name type="scientific">Epibacterium ulvae</name>
    <dbReference type="NCBI Taxonomy" id="1156985"/>
    <lineage>
        <taxon>Bacteria</taxon>
        <taxon>Pseudomonadati</taxon>
        <taxon>Pseudomonadota</taxon>
        <taxon>Alphaproteobacteria</taxon>
        <taxon>Rhodobacterales</taxon>
        <taxon>Roseobacteraceae</taxon>
        <taxon>Epibacterium</taxon>
    </lineage>
</organism>
<feature type="transmembrane region" description="Helical" evidence="3">
    <location>
        <begin position="36"/>
        <end position="59"/>
    </location>
</feature>
<dbReference type="InterPro" id="IPR003362">
    <property type="entry name" value="Bact_transf"/>
</dbReference>
<protein>
    <submittedName>
        <fullName evidence="5">Sugar transferase involved in LPS biosynthesis (Colanic, teichoic acid)</fullName>
    </submittedName>
</protein>
<evidence type="ECO:0000256" key="1">
    <source>
        <dbReference type="ARBA" id="ARBA00006464"/>
    </source>
</evidence>
<evidence type="ECO:0000259" key="4">
    <source>
        <dbReference type="Pfam" id="PF02397"/>
    </source>
</evidence>
<dbReference type="GO" id="GO:0000271">
    <property type="term" value="P:polysaccharide biosynthetic process"/>
    <property type="evidence" value="ECO:0007669"/>
    <property type="project" value="UniProtKB-KW"/>
</dbReference>
<feature type="domain" description="Bacterial sugar transferase" evidence="4">
    <location>
        <begin position="34"/>
        <end position="216"/>
    </location>
</feature>
<accession>A0A1G5R1G2</accession>
<keyword evidence="6" id="KW-1185">Reference proteome</keyword>
<evidence type="ECO:0000256" key="2">
    <source>
        <dbReference type="ARBA" id="ARBA00023169"/>
    </source>
</evidence>
<dbReference type="STRING" id="1156985.SAMN04488118_10789"/>
<dbReference type="AlphaFoldDB" id="A0A1G5R1G2"/>